<dbReference type="GO" id="GO:0005886">
    <property type="term" value="C:plasma membrane"/>
    <property type="evidence" value="ECO:0007669"/>
    <property type="project" value="UniProtKB-SubCell"/>
</dbReference>
<dbReference type="Pfam" id="PF14697">
    <property type="entry name" value="Fer4_21"/>
    <property type="match status" value="1"/>
</dbReference>
<feature type="binding site" evidence="10">
    <location>
        <position position="173"/>
    </location>
    <ligand>
        <name>[4Fe-4S] cluster</name>
        <dbReference type="ChEBI" id="CHEBI:49883"/>
        <label>3</label>
    </ligand>
</feature>
<feature type="domain" description="4Fe-4S ferredoxin-type" evidence="12">
    <location>
        <begin position="164"/>
        <end position="193"/>
    </location>
</feature>
<keyword evidence="4 10" id="KW-0677">Repeat</keyword>
<dbReference type="InterPro" id="IPR010207">
    <property type="entry name" value="Elect_transpt_cplx_RnfB/RsxB"/>
</dbReference>
<keyword evidence="2 10" id="KW-0004">4Fe-4S</keyword>
<dbReference type="GO" id="GO:0051539">
    <property type="term" value="F:4 iron, 4 sulfur cluster binding"/>
    <property type="evidence" value="ECO:0007669"/>
    <property type="project" value="UniProtKB-UniRule"/>
</dbReference>
<comment type="subunit">
    <text evidence="10">The complex is composed of six subunits: RnfA, RnfB, RnfC, RnfD, RnfE and RnfG.</text>
</comment>
<evidence type="ECO:0000256" key="11">
    <source>
        <dbReference type="SAM" id="SignalP"/>
    </source>
</evidence>
<evidence type="ECO:0000256" key="7">
    <source>
        <dbReference type="ARBA" id="ARBA00023004"/>
    </source>
</evidence>
<dbReference type="PROSITE" id="PS51379">
    <property type="entry name" value="4FE4S_FER_2"/>
    <property type="match status" value="6"/>
</dbReference>
<dbReference type="InterPro" id="IPR017896">
    <property type="entry name" value="4Fe4S_Fe-S-bd"/>
</dbReference>
<keyword evidence="10" id="KW-1003">Cell membrane</keyword>
<dbReference type="Pfam" id="PF00037">
    <property type="entry name" value="Fer4"/>
    <property type="match status" value="1"/>
</dbReference>
<evidence type="ECO:0000256" key="1">
    <source>
        <dbReference type="ARBA" id="ARBA00022448"/>
    </source>
</evidence>
<dbReference type="STRING" id="1120920.SAMN03080599_00663"/>
<dbReference type="Pfam" id="PF13187">
    <property type="entry name" value="Fer4_9"/>
    <property type="match status" value="1"/>
</dbReference>
<dbReference type="GO" id="GO:0022900">
    <property type="term" value="P:electron transport chain"/>
    <property type="evidence" value="ECO:0007669"/>
    <property type="project" value="UniProtKB-UniRule"/>
</dbReference>
<feature type="domain" description="4Fe-4S ferredoxin-type" evidence="12">
    <location>
        <begin position="300"/>
        <end position="327"/>
    </location>
</feature>
<feature type="binding site" evidence="10">
    <location>
        <position position="153"/>
    </location>
    <ligand>
        <name>[4Fe-4S] cluster</name>
        <dbReference type="ChEBI" id="CHEBI:49883"/>
        <label>3</label>
    </ligand>
</feature>
<evidence type="ECO:0000256" key="10">
    <source>
        <dbReference type="HAMAP-Rule" id="MF_00463"/>
    </source>
</evidence>
<comment type="cofactor">
    <cofactor evidence="10">
        <name>[4Fe-4S] cluster</name>
        <dbReference type="ChEBI" id="CHEBI:49883"/>
    </cofactor>
    <text evidence="10">Binds 3 [4Fe-4S] clusters.</text>
</comment>
<evidence type="ECO:0000256" key="6">
    <source>
        <dbReference type="ARBA" id="ARBA00022982"/>
    </source>
</evidence>
<dbReference type="RefSeq" id="WP_092589449.1">
    <property type="nucleotide sequence ID" value="NZ_FMWL01000002.1"/>
</dbReference>
<dbReference type="EC" id="7.-.-.-" evidence="10"/>
<feature type="binding site" evidence="10">
    <location>
        <position position="59"/>
    </location>
    <ligand>
        <name>[4Fe-4S] cluster</name>
        <dbReference type="ChEBI" id="CHEBI:49883"/>
        <label>1</label>
    </ligand>
</feature>
<dbReference type="InterPro" id="IPR007202">
    <property type="entry name" value="4Fe-4S_dom"/>
</dbReference>
<feature type="signal peptide" evidence="11">
    <location>
        <begin position="1"/>
        <end position="27"/>
    </location>
</feature>
<dbReference type="InterPro" id="IPR017900">
    <property type="entry name" value="4Fe4S_Fe_S_CS"/>
</dbReference>
<dbReference type="Proteomes" id="UP000199208">
    <property type="component" value="Unassembled WGS sequence"/>
</dbReference>
<protein>
    <recommendedName>
        <fullName evidence="10">Ion-translocating oxidoreductase complex subunit B</fullName>
        <ecNumber evidence="10">7.-.-.-</ecNumber>
    </recommendedName>
    <alternativeName>
        <fullName evidence="10">Rnf electron transport complex subunit B</fullName>
    </alternativeName>
</protein>
<dbReference type="PANTHER" id="PTHR43560">
    <property type="entry name" value="ION-TRANSLOCATING OXIDOREDUCTASE COMPLEX SUBUNIT B"/>
    <property type="match status" value="1"/>
</dbReference>
<evidence type="ECO:0000256" key="9">
    <source>
        <dbReference type="ARBA" id="ARBA00023136"/>
    </source>
</evidence>
<dbReference type="AlphaFoldDB" id="A0A1G5RT98"/>
<feature type="chain" id="PRO_5039390057" description="Ion-translocating oxidoreductase complex subunit B" evidence="11">
    <location>
        <begin position="28"/>
        <end position="327"/>
    </location>
</feature>
<dbReference type="GO" id="GO:0009055">
    <property type="term" value="F:electron transfer activity"/>
    <property type="evidence" value="ECO:0007669"/>
    <property type="project" value="InterPro"/>
</dbReference>
<reference evidence="14 15" key="1">
    <citation type="submission" date="2016-10" db="EMBL/GenBank/DDBJ databases">
        <authorList>
            <person name="de Groot N.N."/>
        </authorList>
    </citation>
    <scope>NUCLEOTIDE SEQUENCE [LARGE SCALE GENOMIC DNA]</scope>
    <source>
        <strain evidence="14 15">DSM 2784</strain>
    </source>
</reference>
<dbReference type="PANTHER" id="PTHR43560:SF1">
    <property type="entry name" value="ION-TRANSLOCATING OXIDOREDUCTASE COMPLEX SUBUNIT B"/>
    <property type="match status" value="1"/>
</dbReference>
<sequence length="327" mass="33957">MNVTNIITSGATLGAMGLAFGAALAFASQKFAVEVDPKAVLVREALPGANCGGCGFPGCDQFANAVASGNAPVNGCPVGGADCASALAEIMGVNAEVGVKKVAHVICKGGDEKCRTTFKYEGITDCRAAAMVAGGGKACTFGCLGYGTCERVCPFDAIHVMEDGLAVVDPEKCTACGKCIEACPKTVITYVPYGQQVIVNCNNKEKGPQVKKNCDVSCIACGICEKNCPFDAIHVNNNLASIDYDKCTSCMICVEKCPTKCIAGDLSTRKKALIDPEKCIGCTLCKRVCPTEAITGELKETHVVDPEKCIGCGECVKKCPKDAITMV</sequence>
<name>A0A1G5RT98_9FIRM</name>
<keyword evidence="5 10" id="KW-1278">Translocase</keyword>
<keyword evidence="1 10" id="KW-0813">Transport</keyword>
<keyword evidence="6 10" id="KW-0249">Electron transport</keyword>
<dbReference type="EMBL" id="FMWL01000002">
    <property type="protein sequence ID" value="SCZ77216.1"/>
    <property type="molecule type" value="Genomic_DNA"/>
</dbReference>
<feature type="binding site" evidence="10">
    <location>
        <position position="149"/>
    </location>
    <ligand>
        <name>[4Fe-4S] cluster</name>
        <dbReference type="ChEBI" id="CHEBI:49883"/>
        <label>2</label>
    </ligand>
</feature>
<dbReference type="Pfam" id="PF04060">
    <property type="entry name" value="FeS"/>
    <property type="match status" value="1"/>
</dbReference>
<keyword evidence="3 10" id="KW-0479">Metal-binding</keyword>
<dbReference type="NCBIfam" id="TIGR01944">
    <property type="entry name" value="rnfB"/>
    <property type="match status" value="1"/>
</dbReference>
<comment type="function">
    <text evidence="10">Part of a membrane-bound complex that couples electron transfer with translocation of ions across the membrane.</text>
</comment>
<comment type="caution">
    <text evidence="10">Lacks conserved residue(s) required for the propagation of feature annotation.</text>
</comment>
<comment type="subcellular location">
    <subcellularLocation>
        <location evidence="10">Cell membrane</location>
    </subcellularLocation>
</comment>
<dbReference type="PROSITE" id="PS51656">
    <property type="entry name" value="4FE4S"/>
    <property type="match status" value="1"/>
</dbReference>
<evidence type="ECO:0000256" key="2">
    <source>
        <dbReference type="ARBA" id="ARBA00022485"/>
    </source>
</evidence>
<evidence type="ECO:0000259" key="13">
    <source>
        <dbReference type="PROSITE" id="PS51656"/>
    </source>
</evidence>
<keyword evidence="9 10" id="KW-0472">Membrane</keyword>
<dbReference type="CDD" id="cd10549">
    <property type="entry name" value="MtMvhB_like"/>
    <property type="match status" value="2"/>
</dbReference>
<dbReference type="InterPro" id="IPR050395">
    <property type="entry name" value="4Fe4S_Ferredoxin_RnfB"/>
</dbReference>
<feature type="domain" description="4Fe-4S ferredoxin-type" evidence="12">
    <location>
        <begin position="129"/>
        <end position="163"/>
    </location>
</feature>
<dbReference type="HAMAP" id="MF_00463">
    <property type="entry name" value="RsxB_RnfB"/>
    <property type="match status" value="1"/>
</dbReference>
<feature type="region of interest" description="Hydrophobic" evidence="10">
    <location>
        <begin position="1"/>
        <end position="28"/>
    </location>
</feature>
<feature type="binding site" evidence="10">
    <location>
        <position position="51"/>
    </location>
    <ligand>
        <name>[4Fe-4S] cluster</name>
        <dbReference type="ChEBI" id="CHEBI:49883"/>
        <label>1</label>
    </ligand>
</feature>
<accession>A0A1G5RT98</accession>
<feature type="binding site" evidence="10">
    <location>
        <position position="179"/>
    </location>
    <ligand>
        <name>[4Fe-4S] cluster</name>
        <dbReference type="ChEBI" id="CHEBI:49883"/>
        <label>3</label>
    </ligand>
</feature>
<organism evidence="14 15">
    <name type="scientific">Acidaminobacter hydrogenoformans DSM 2784</name>
    <dbReference type="NCBI Taxonomy" id="1120920"/>
    <lineage>
        <taxon>Bacteria</taxon>
        <taxon>Bacillati</taxon>
        <taxon>Bacillota</taxon>
        <taxon>Clostridia</taxon>
        <taxon>Peptostreptococcales</taxon>
        <taxon>Acidaminobacteraceae</taxon>
        <taxon>Acidaminobacter</taxon>
    </lineage>
</organism>
<gene>
    <name evidence="10" type="primary">rnfB</name>
    <name evidence="14" type="ORF">SAMN03080599_00663</name>
</gene>
<feature type="binding site" evidence="10">
    <location>
        <position position="139"/>
    </location>
    <ligand>
        <name>[4Fe-4S] cluster</name>
        <dbReference type="ChEBI" id="CHEBI:49883"/>
        <label>2</label>
    </ligand>
</feature>
<dbReference type="PROSITE" id="PS00198">
    <property type="entry name" value="4FE4S_FER_1"/>
    <property type="match status" value="2"/>
</dbReference>
<keyword evidence="11" id="KW-0732">Signal</keyword>
<dbReference type="Gene3D" id="1.10.15.40">
    <property type="entry name" value="Electron transport complex subunit B, putative Fe-S cluster"/>
    <property type="match status" value="1"/>
</dbReference>
<feature type="domain" description="4Fe-4S ferredoxin-type" evidence="12">
    <location>
        <begin position="270"/>
        <end position="299"/>
    </location>
</feature>
<keyword evidence="15" id="KW-1185">Reference proteome</keyword>
<evidence type="ECO:0000256" key="8">
    <source>
        <dbReference type="ARBA" id="ARBA00023014"/>
    </source>
</evidence>
<feature type="binding site" evidence="10">
    <location>
        <position position="143"/>
    </location>
    <ligand>
        <name>[4Fe-4S] cluster</name>
        <dbReference type="ChEBI" id="CHEBI:49883"/>
        <label>2</label>
    </ligand>
</feature>
<keyword evidence="8 10" id="KW-0411">Iron-sulfur</keyword>
<proteinExistence type="inferred from homology"/>
<dbReference type="Gene3D" id="3.30.70.20">
    <property type="match status" value="4"/>
</dbReference>
<evidence type="ECO:0000256" key="3">
    <source>
        <dbReference type="ARBA" id="ARBA00022723"/>
    </source>
</evidence>
<keyword evidence="7 10" id="KW-0408">Iron</keyword>
<feature type="binding site" evidence="10">
    <location>
        <position position="176"/>
    </location>
    <ligand>
        <name>[4Fe-4S] cluster</name>
        <dbReference type="ChEBI" id="CHEBI:49883"/>
        <label>3</label>
    </ligand>
</feature>
<feature type="binding site" evidence="10">
    <location>
        <position position="54"/>
    </location>
    <ligand>
        <name>[4Fe-4S] cluster</name>
        <dbReference type="ChEBI" id="CHEBI:49883"/>
        <label>1</label>
    </ligand>
</feature>
<feature type="domain" description="4Fe-4S ferredoxin-type" evidence="12">
    <location>
        <begin position="208"/>
        <end position="238"/>
    </location>
</feature>
<dbReference type="SUPFAM" id="SSF54862">
    <property type="entry name" value="4Fe-4S ferredoxins"/>
    <property type="match status" value="2"/>
</dbReference>
<comment type="similarity">
    <text evidence="10">Belongs to the 4Fe4S bacterial-type ferredoxin family. RnfB subfamily.</text>
</comment>
<feature type="domain" description="4Fe-4S ferredoxin-type" evidence="12">
    <location>
        <begin position="240"/>
        <end position="267"/>
    </location>
</feature>
<evidence type="ECO:0000313" key="14">
    <source>
        <dbReference type="EMBL" id="SCZ77216.1"/>
    </source>
</evidence>
<feature type="binding site" evidence="10">
    <location>
        <position position="183"/>
    </location>
    <ligand>
        <name>[4Fe-4S] cluster</name>
        <dbReference type="ChEBI" id="CHEBI:49883"/>
        <label>2</label>
    </ligand>
</feature>
<feature type="domain" description="4Fe-4S" evidence="13">
    <location>
        <begin position="34"/>
        <end position="93"/>
    </location>
</feature>
<evidence type="ECO:0000313" key="15">
    <source>
        <dbReference type="Proteomes" id="UP000199208"/>
    </source>
</evidence>
<feature type="binding site" evidence="10">
    <location>
        <position position="76"/>
    </location>
    <ligand>
        <name>[4Fe-4S] cluster</name>
        <dbReference type="ChEBI" id="CHEBI:49883"/>
        <label>1</label>
    </ligand>
</feature>
<dbReference type="GO" id="GO:0046872">
    <property type="term" value="F:metal ion binding"/>
    <property type="evidence" value="ECO:0007669"/>
    <property type="project" value="UniProtKB-KW"/>
</dbReference>
<evidence type="ECO:0000256" key="5">
    <source>
        <dbReference type="ARBA" id="ARBA00022967"/>
    </source>
</evidence>
<evidence type="ECO:0000256" key="4">
    <source>
        <dbReference type="ARBA" id="ARBA00022737"/>
    </source>
</evidence>
<dbReference type="OrthoDB" id="9789936at2"/>
<evidence type="ECO:0000259" key="12">
    <source>
        <dbReference type="PROSITE" id="PS51379"/>
    </source>
</evidence>